<organism evidence="1 2">
    <name type="scientific">Lindgomyces ingoldianus</name>
    <dbReference type="NCBI Taxonomy" id="673940"/>
    <lineage>
        <taxon>Eukaryota</taxon>
        <taxon>Fungi</taxon>
        <taxon>Dikarya</taxon>
        <taxon>Ascomycota</taxon>
        <taxon>Pezizomycotina</taxon>
        <taxon>Dothideomycetes</taxon>
        <taxon>Pleosporomycetidae</taxon>
        <taxon>Pleosporales</taxon>
        <taxon>Lindgomycetaceae</taxon>
        <taxon>Lindgomyces</taxon>
    </lineage>
</organism>
<sequence length="297" mass="33705">MLYRLESVVQTSVFAIILPLPAFVHAHPAPLSASEWFHETLFPGRGTTLPEELKCYSLPYGSLGFVSHALTYYTMLCFHFRRRPLWPFSKISHSRLDALICILSMVVTVVLTAFTMASCRNNWQFVLIAFWKLTLSVSLNIAGLSMALHQHRGSPPQSGIIKNSLLEASLYWLGSFIGLIGLFQIVHQTFPHNKAVRIFTGIMIALVCLSCLSIYWYFFNKAYEWTALLSAIPGAYALLIGFAVFYSDWVLAAVDGNWVGTPSGDQKYLYWVYFSAKRLPMVSWWELLETSPFYSII</sequence>
<comment type="caution">
    <text evidence="1">The sequence shown here is derived from an EMBL/GenBank/DDBJ whole genome shotgun (WGS) entry which is preliminary data.</text>
</comment>
<proteinExistence type="predicted"/>
<evidence type="ECO:0000313" key="1">
    <source>
        <dbReference type="EMBL" id="KAF2462636.1"/>
    </source>
</evidence>
<evidence type="ECO:0000313" key="2">
    <source>
        <dbReference type="Proteomes" id="UP000799755"/>
    </source>
</evidence>
<keyword evidence="2" id="KW-1185">Reference proteome</keyword>
<protein>
    <submittedName>
        <fullName evidence="1">Uncharacterized protein</fullName>
    </submittedName>
</protein>
<name>A0ACB6Q8Z8_9PLEO</name>
<dbReference type="EMBL" id="MU003570">
    <property type="protein sequence ID" value="KAF2462636.1"/>
    <property type="molecule type" value="Genomic_DNA"/>
</dbReference>
<reference evidence="1" key="1">
    <citation type="journal article" date="2020" name="Stud. Mycol.">
        <title>101 Dothideomycetes genomes: a test case for predicting lifestyles and emergence of pathogens.</title>
        <authorList>
            <person name="Haridas S."/>
            <person name="Albert R."/>
            <person name="Binder M."/>
            <person name="Bloem J."/>
            <person name="Labutti K."/>
            <person name="Salamov A."/>
            <person name="Andreopoulos B."/>
            <person name="Baker S."/>
            <person name="Barry K."/>
            <person name="Bills G."/>
            <person name="Bluhm B."/>
            <person name="Cannon C."/>
            <person name="Castanera R."/>
            <person name="Culley D."/>
            <person name="Daum C."/>
            <person name="Ezra D."/>
            <person name="Gonzalez J."/>
            <person name="Henrissat B."/>
            <person name="Kuo A."/>
            <person name="Liang C."/>
            <person name="Lipzen A."/>
            <person name="Lutzoni F."/>
            <person name="Magnuson J."/>
            <person name="Mondo S."/>
            <person name="Nolan M."/>
            <person name="Ohm R."/>
            <person name="Pangilinan J."/>
            <person name="Park H.-J."/>
            <person name="Ramirez L."/>
            <person name="Alfaro M."/>
            <person name="Sun H."/>
            <person name="Tritt A."/>
            <person name="Yoshinaga Y."/>
            <person name="Zwiers L.-H."/>
            <person name="Turgeon B."/>
            <person name="Goodwin S."/>
            <person name="Spatafora J."/>
            <person name="Crous P."/>
            <person name="Grigoriev I."/>
        </authorList>
    </citation>
    <scope>NUCLEOTIDE SEQUENCE</scope>
    <source>
        <strain evidence="1">ATCC 200398</strain>
    </source>
</reference>
<accession>A0ACB6Q8Z8</accession>
<dbReference type="Proteomes" id="UP000799755">
    <property type="component" value="Unassembled WGS sequence"/>
</dbReference>
<gene>
    <name evidence="1" type="ORF">BDR25DRAFT_386309</name>
</gene>